<organism evidence="1 2">
    <name type="scientific">Streptomyces actuosus</name>
    <dbReference type="NCBI Taxonomy" id="1885"/>
    <lineage>
        <taxon>Bacteria</taxon>
        <taxon>Bacillati</taxon>
        <taxon>Actinomycetota</taxon>
        <taxon>Actinomycetes</taxon>
        <taxon>Kitasatosporales</taxon>
        <taxon>Streptomycetaceae</taxon>
        <taxon>Streptomyces</taxon>
    </lineage>
</organism>
<name>A0ABS2VJ82_STRAS</name>
<gene>
    <name evidence="1" type="ORF">JS756_03395</name>
</gene>
<protein>
    <submittedName>
        <fullName evidence="1">Neutral zinc metallopeptidase</fullName>
    </submittedName>
</protein>
<accession>A0ABS2VJ82</accession>
<evidence type="ECO:0000313" key="1">
    <source>
        <dbReference type="EMBL" id="MBN0043164.1"/>
    </source>
</evidence>
<reference evidence="1 2" key="1">
    <citation type="submission" date="2021-02" db="EMBL/GenBank/DDBJ databases">
        <title>Whole genome sequencing of Streptomyces actuosus VRA1.</title>
        <authorList>
            <person name="Sen G."/>
            <person name="Sen A."/>
        </authorList>
    </citation>
    <scope>NUCLEOTIDE SEQUENCE [LARGE SCALE GENOMIC DNA]</scope>
    <source>
        <strain evidence="1 2">VRA1</strain>
    </source>
</reference>
<evidence type="ECO:0000313" key="2">
    <source>
        <dbReference type="Proteomes" id="UP000788262"/>
    </source>
</evidence>
<proteinExistence type="predicted"/>
<dbReference type="RefSeq" id="WP_205381400.1">
    <property type="nucleotide sequence ID" value="NZ_JAFFZS010000002.1"/>
</dbReference>
<keyword evidence="2" id="KW-1185">Reference proteome</keyword>
<sequence>MAETKDAVTVVNDFWQSRWDTYFTGTYEPPTVFGEYVAGTPDAPTCGGRPAVPNNAFYCPSGDYIAWDAQLMREGYAKGDSMVYLVIAHEWGHAVQHRVTGLTAEAPELQADCLAGATLFGSEELQFETGDTEELAQTLTDLADRTPWTESEDHGDAEERITAFNNGGSGGVDACLPR</sequence>
<dbReference type="EMBL" id="JAFFZS010000002">
    <property type="protein sequence ID" value="MBN0043164.1"/>
    <property type="molecule type" value="Genomic_DNA"/>
</dbReference>
<comment type="caution">
    <text evidence="1">The sequence shown here is derived from an EMBL/GenBank/DDBJ whole genome shotgun (WGS) entry which is preliminary data.</text>
</comment>
<dbReference type="Proteomes" id="UP000788262">
    <property type="component" value="Unassembled WGS sequence"/>
</dbReference>
<dbReference type="SUPFAM" id="SSF55486">
    <property type="entry name" value="Metalloproteases ('zincins'), catalytic domain"/>
    <property type="match status" value="1"/>
</dbReference>